<accession>A0ACA9QDG5</accession>
<evidence type="ECO:0000313" key="1">
    <source>
        <dbReference type="EMBL" id="CAG8746677.1"/>
    </source>
</evidence>
<sequence length="377" mass="42778">NTWKEKYNKAREYLHSKLDNPELEEEIIKTSNKVVIGKTTEKINNEHKKAAVTAIQITTTPETCKEIISEQKKDGQIELSETIKKELDIPSTETLVTTVQKYTTNEKLKKPESTSWWTTAVNLSYLKNAAAQHEGEWREKYNKAREYLSSQIGDADAEKEILEATDNYVVDKATHKVIEDHKQEVIAIEKEKKEKRQSILENLTGGLTGLYKSATEVTKNLGEHIEKALTVDADEHDHQEKAAALIVIQSNTTPEKTKSIITDQKNDGSFELSQTIVKELDVPEKEVVTTIQTCTTNEKLKKPESASWWNTALTLSYLKNAASQHEGEWRDKYNKAREYLASQVGDAEAEKELLDTADKYVVDNVTKKVIVEKKKNA</sequence>
<comment type="caution">
    <text evidence="1">The sequence shown here is derived from an EMBL/GenBank/DDBJ whole genome shotgun (WGS) entry which is preliminary data.</text>
</comment>
<dbReference type="Proteomes" id="UP000789525">
    <property type="component" value="Unassembled WGS sequence"/>
</dbReference>
<dbReference type="EMBL" id="CAJVPT010050835">
    <property type="protein sequence ID" value="CAG8746677.1"/>
    <property type="molecule type" value="Genomic_DNA"/>
</dbReference>
<organism evidence="1 2">
    <name type="scientific">Acaulospora colombiana</name>
    <dbReference type="NCBI Taxonomy" id="27376"/>
    <lineage>
        <taxon>Eukaryota</taxon>
        <taxon>Fungi</taxon>
        <taxon>Fungi incertae sedis</taxon>
        <taxon>Mucoromycota</taxon>
        <taxon>Glomeromycotina</taxon>
        <taxon>Glomeromycetes</taxon>
        <taxon>Diversisporales</taxon>
        <taxon>Acaulosporaceae</taxon>
        <taxon>Acaulospora</taxon>
    </lineage>
</organism>
<evidence type="ECO:0000313" key="2">
    <source>
        <dbReference type="Proteomes" id="UP000789525"/>
    </source>
</evidence>
<gene>
    <name evidence="1" type="ORF">ACOLOM_LOCUS12484</name>
</gene>
<feature type="non-terminal residue" evidence="1">
    <location>
        <position position="377"/>
    </location>
</feature>
<feature type="non-terminal residue" evidence="1">
    <location>
        <position position="1"/>
    </location>
</feature>
<reference evidence="1" key="1">
    <citation type="submission" date="2021-06" db="EMBL/GenBank/DDBJ databases">
        <authorList>
            <person name="Kallberg Y."/>
            <person name="Tangrot J."/>
            <person name="Rosling A."/>
        </authorList>
    </citation>
    <scope>NUCLEOTIDE SEQUENCE</scope>
    <source>
        <strain evidence="1">CL356</strain>
    </source>
</reference>
<name>A0ACA9QDG5_9GLOM</name>
<protein>
    <submittedName>
        <fullName evidence="1">5463_t:CDS:1</fullName>
    </submittedName>
</protein>
<keyword evidence="2" id="KW-1185">Reference proteome</keyword>
<proteinExistence type="predicted"/>